<dbReference type="Gene3D" id="1.20.5.1030">
    <property type="entry name" value="Preprotein translocase secy subunit"/>
    <property type="match status" value="1"/>
</dbReference>
<evidence type="ECO:0000256" key="5">
    <source>
        <dbReference type="ARBA" id="ARBA00022927"/>
    </source>
</evidence>
<comment type="subunit">
    <text evidence="9">Component of the Sec protein translocase complex. Heterotrimer consisting of SecY, SecE and SecG subunits. The heterotrimers can form oligomers, although 1 heterotrimer is thought to be able to translocate proteins. Interacts with the ribosome. Interacts with SecDF, and other proteins may be involved. Interacts with SecA.</text>
</comment>
<proteinExistence type="inferred from homology"/>
<evidence type="ECO:0000256" key="6">
    <source>
        <dbReference type="ARBA" id="ARBA00022989"/>
    </source>
</evidence>
<name>A0A8J4M576_9PROT</name>
<keyword evidence="6 9" id="KW-1133">Transmembrane helix</keyword>
<comment type="caution">
    <text evidence="10">The sequence shown here is derived from an EMBL/GenBank/DDBJ whole genome shotgun (WGS) entry which is preliminary data.</text>
</comment>
<dbReference type="EMBL" id="DTQM01000020">
    <property type="protein sequence ID" value="HGC41803.1"/>
    <property type="molecule type" value="Genomic_DNA"/>
</dbReference>
<dbReference type="GO" id="GO:0009306">
    <property type="term" value="P:protein secretion"/>
    <property type="evidence" value="ECO:0007669"/>
    <property type="project" value="UniProtKB-UniRule"/>
</dbReference>
<dbReference type="InterPro" id="IPR001901">
    <property type="entry name" value="Translocase_SecE/Sec61-g"/>
</dbReference>
<keyword evidence="7 9" id="KW-0811">Translocation</keyword>
<dbReference type="InterPro" id="IPR005807">
    <property type="entry name" value="SecE_bac"/>
</dbReference>
<keyword evidence="3 9" id="KW-1003">Cell membrane</keyword>
<accession>A0A8J4M576</accession>
<dbReference type="GO" id="GO:0065002">
    <property type="term" value="P:intracellular protein transmembrane transport"/>
    <property type="evidence" value="ECO:0007669"/>
    <property type="project" value="UniProtKB-UniRule"/>
</dbReference>
<dbReference type="NCBIfam" id="TIGR00964">
    <property type="entry name" value="secE_bact"/>
    <property type="match status" value="1"/>
</dbReference>
<dbReference type="InterPro" id="IPR038379">
    <property type="entry name" value="SecE_sf"/>
</dbReference>
<dbReference type="GO" id="GO:0008320">
    <property type="term" value="F:protein transmembrane transporter activity"/>
    <property type="evidence" value="ECO:0007669"/>
    <property type="project" value="UniProtKB-UniRule"/>
</dbReference>
<evidence type="ECO:0000256" key="9">
    <source>
        <dbReference type="HAMAP-Rule" id="MF_00422"/>
    </source>
</evidence>
<reference evidence="10" key="1">
    <citation type="journal article" date="2020" name="mSystems">
        <title>Genome- and Community-Level Interaction Insights into Carbon Utilization and Element Cycling Functions of Hydrothermarchaeota in Hydrothermal Sediment.</title>
        <authorList>
            <person name="Zhou Z."/>
            <person name="Liu Y."/>
            <person name="Xu W."/>
            <person name="Pan J."/>
            <person name="Luo Z.H."/>
            <person name="Li M."/>
        </authorList>
    </citation>
    <scope>NUCLEOTIDE SEQUENCE</scope>
    <source>
        <strain evidence="10">SpSt-997</strain>
    </source>
</reference>
<dbReference type="GO" id="GO:0006605">
    <property type="term" value="P:protein targeting"/>
    <property type="evidence" value="ECO:0007669"/>
    <property type="project" value="UniProtKB-UniRule"/>
</dbReference>
<evidence type="ECO:0000256" key="1">
    <source>
        <dbReference type="ARBA" id="ARBA00004370"/>
    </source>
</evidence>
<dbReference type="PROSITE" id="PS01067">
    <property type="entry name" value="SECE_SEC61G"/>
    <property type="match status" value="1"/>
</dbReference>
<keyword evidence="8 9" id="KW-0472">Membrane</keyword>
<evidence type="ECO:0000256" key="8">
    <source>
        <dbReference type="ARBA" id="ARBA00023136"/>
    </source>
</evidence>
<dbReference type="AlphaFoldDB" id="A0A8J4M576"/>
<gene>
    <name evidence="9 10" type="primary">secE</name>
    <name evidence="10" type="ORF">ENY07_01065</name>
</gene>
<comment type="similarity">
    <text evidence="9">Belongs to the SecE/SEC61-gamma family.</text>
</comment>
<evidence type="ECO:0000256" key="2">
    <source>
        <dbReference type="ARBA" id="ARBA00022448"/>
    </source>
</evidence>
<feature type="transmembrane region" description="Helical" evidence="9">
    <location>
        <begin position="42"/>
        <end position="62"/>
    </location>
</feature>
<dbReference type="GO" id="GO:0043952">
    <property type="term" value="P:protein transport by the Sec complex"/>
    <property type="evidence" value="ECO:0007669"/>
    <property type="project" value="UniProtKB-UniRule"/>
</dbReference>
<protein>
    <recommendedName>
        <fullName evidence="9">Protein translocase subunit SecE</fullName>
    </recommendedName>
</protein>
<evidence type="ECO:0000256" key="7">
    <source>
        <dbReference type="ARBA" id="ARBA00023010"/>
    </source>
</evidence>
<evidence type="ECO:0000313" key="10">
    <source>
        <dbReference type="EMBL" id="HGC41803.1"/>
    </source>
</evidence>
<dbReference type="PANTHER" id="PTHR33910">
    <property type="entry name" value="PROTEIN TRANSLOCASE SUBUNIT SECE"/>
    <property type="match status" value="1"/>
</dbReference>
<sequence>MMPMARDDEKGTGGVAVNPVKFLREVRIEAGRVTWPSRKETSITTALVLALAALAALFLFTIDQVVGLGVRAMFGIGG</sequence>
<evidence type="ECO:0000256" key="4">
    <source>
        <dbReference type="ARBA" id="ARBA00022692"/>
    </source>
</evidence>
<evidence type="ECO:0000256" key="3">
    <source>
        <dbReference type="ARBA" id="ARBA00022475"/>
    </source>
</evidence>
<dbReference type="GO" id="GO:0005886">
    <property type="term" value="C:plasma membrane"/>
    <property type="evidence" value="ECO:0007669"/>
    <property type="project" value="UniProtKB-SubCell"/>
</dbReference>
<keyword evidence="4 9" id="KW-0812">Transmembrane</keyword>
<comment type="function">
    <text evidence="9">Essential subunit of the Sec protein translocation channel SecYEG. Clamps together the 2 halves of SecY. May contact the channel plug during translocation.</text>
</comment>
<comment type="subcellular location">
    <subcellularLocation>
        <location evidence="9">Cell membrane</location>
        <topology evidence="9">Single-pass membrane protein</topology>
    </subcellularLocation>
    <subcellularLocation>
        <location evidence="1">Membrane</location>
    </subcellularLocation>
</comment>
<keyword evidence="5 9" id="KW-0653">Protein transport</keyword>
<organism evidence="10">
    <name type="scientific">Acidicaldus sp</name>
    <dbReference type="NCBI Taxonomy" id="1872105"/>
    <lineage>
        <taxon>Bacteria</taxon>
        <taxon>Pseudomonadati</taxon>
        <taxon>Pseudomonadota</taxon>
        <taxon>Alphaproteobacteria</taxon>
        <taxon>Acetobacterales</taxon>
        <taxon>Acetobacteraceae</taxon>
        <taxon>Acidicaldus</taxon>
    </lineage>
</organism>
<dbReference type="PANTHER" id="PTHR33910:SF1">
    <property type="entry name" value="PROTEIN TRANSLOCASE SUBUNIT SECE"/>
    <property type="match status" value="1"/>
</dbReference>
<dbReference type="HAMAP" id="MF_00422">
    <property type="entry name" value="SecE"/>
    <property type="match status" value="1"/>
</dbReference>
<dbReference type="Pfam" id="PF00584">
    <property type="entry name" value="SecE"/>
    <property type="match status" value="1"/>
</dbReference>
<keyword evidence="2 9" id="KW-0813">Transport</keyword>